<gene>
    <name evidence="3" type="primary">LOC110342774</name>
</gene>
<evidence type="ECO:0000313" key="2">
    <source>
        <dbReference type="Proteomes" id="UP000886700"/>
    </source>
</evidence>
<name>A0ABM2Y0B2_MESAU</name>
<feature type="region of interest" description="Disordered" evidence="1">
    <location>
        <begin position="1"/>
        <end position="24"/>
    </location>
</feature>
<proteinExistence type="predicted"/>
<organism evidence="2 3">
    <name type="scientific">Mesocricetus auratus</name>
    <name type="common">Golden hamster</name>
    <dbReference type="NCBI Taxonomy" id="10036"/>
    <lineage>
        <taxon>Eukaryota</taxon>
        <taxon>Metazoa</taxon>
        <taxon>Chordata</taxon>
        <taxon>Craniata</taxon>
        <taxon>Vertebrata</taxon>
        <taxon>Euteleostomi</taxon>
        <taxon>Mammalia</taxon>
        <taxon>Eutheria</taxon>
        <taxon>Euarchontoglires</taxon>
        <taxon>Glires</taxon>
        <taxon>Rodentia</taxon>
        <taxon>Myomorpha</taxon>
        <taxon>Muroidea</taxon>
        <taxon>Cricetidae</taxon>
        <taxon>Cricetinae</taxon>
        <taxon>Mesocricetus</taxon>
    </lineage>
</organism>
<keyword evidence="2" id="KW-1185">Reference proteome</keyword>
<protein>
    <submittedName>
        <fullName evidence="3">Uncharacterized protein LOC110342774 isoform X2</fullName>
    </submittedName>
</protein>
<dbReference type="Proteomes" id="UP000886700">
    <property type="component" value="Unplaced"/>
</dbReference>
<sequence>MDGRPRPSLGGAGGPLSAGTVRGEWPGVELRDDCRYFPRSPVLHARPGRGLPWAHGSRREQRRLEARPGGRVGARGVRAGTAWAAGSAGRVTGPPRTSYRRKSVGGTALGALSLIGSLILGLSSQQLQSFLVKKIKCERDTKSFRFKHGTRQLLTSLHWTGMAKSHLEKLANLFSNCLHHFTTAACQALHTLDADWNCAS</sequence>
<dbReference type="RefSeq" id="XP_040608317.1">
    <property type="nucleotide sequence ID" value="XM_040752383.1"/>
</dbReference>
<dbReference type="GeneID" id="110342774"/>
<accession>A0ABM2Y0B2</accession>
<feature type="region of interest" description="Disordered" evidence="1">
    <location>
        <begin position="47"/>
        <end position="75"/>
    </location>
</feature>
<reference evidence="3" key="1">
    <citation type="submission" date="2025-08" db="UniProtKB">
        <authorList>
            <consortium name="RefSeq"/>
        </authorList>
    </citation>
    <scope>IDENTIFICATION</scope>
    <source>
        <tissue evidence="3">Liver</tissue>
    </source>
</reference>
<evidence type="ECO:0000256" key="1">
    <source>
        <dbReference type="SAM" id="MobiDB-lite"/>
    </source>
</evidence>
<feature type="compositionally biased region" description="Basic and acidic residues" evidence="1">
    <location>
        <begin position="57"/>
        <end position="68"/>
    </location>
</feature>
<evidence type="ECO:0000313" key="3">
    <source>
        <dbReference type="RefSeq" id="XP_040608317.1"/>
    </source>
</evidence>